<feature type="signal peptide" evidence="2">
    <location>
        <begin position="1"/>
        <end position="19"/>
    </location>
</feature>
<name>A0A1I3ET58_9PSED</name>
<dbReference type="AlphaFoldDB" id="A0A1I3ET58"/>
<gene>
    <name evidence="3" type="ORF">SAMN05216206_1121</name>
</gene>
<dbReference type="EMBL" id="FOQL01000001">
    <property type="protein sequence ID" value="SFI02128.1"/>
    <property type="molecule type" value="Genomic_DNA"/>
</dbReference>
<dbReference type="Proteomes" id="UP000243606">
    <property type="component" value="Unassembled WGS sequence"/>
</dbReference>
<reference evidence="4" key="1">
    <citation type="submission" date="2016-10" db="EMBL/GenBank/DDBJ databases">
        <authorList>
            <person name="Varghese N."/>
            <person name="Submissions S."/>
        </authorList>
    </citation>
    <scope>NUCLEOTIDE SEQUENCE [LARGE SCALE GENOMIC DNA]</scope>
    <source>
        <strain evidence="4">LMG 24016</strain>
    </source>
</reference>
<protein>
    <recommendedName>
        <fullName evidence="5">DUF1090 domain-containing protein</fullName>
    </recommendedName>
</protein>
<evidence type="ECO:0000313" key="4">
    <source>
        <dbReference type="Proteomes" id="UP000243606"/>
    </source>
</evidence>
<evidence type="ECO:0000256" key="1">
    <source>
        <dbReference type="SAM" id="MobiDB-lite"/>
    </source>
</evidence>
<proteinExistence type="predicted"/>
<evidence type="ECO:0000256" key="2">
    <source>
        <dbReference type="SAM" id="SignalP"/>
    </source>
</evidence>
<dbReference type="InterPro" id="IPR009468">
    <property type="entry name" value="DUF1090"/>
</dbReference>
<accession>A0A1I3ET58</accession>
<dbReference type="RefSeq" id="WP_244153920.1">
    <property type="nucleotide sequence ID" value="NZ_FOQL01000001.1"/>
</dbReference>
<evidence type="ECO:0000313" key="3">
    <source>
        <dbReference type="EMBL" id="SFI02128.1"/>
    </source>
</evidence>
<evidence type="ECO:0008006" key="5">
    <source>
        <dbReference type="Google" id="ProtNLM"/>
    </source>
</evidence>
<feature type="compositionally biased region" description="Basic and acidic residues" evidence="1">
    <location>
        <begin position="106"/>
        <end position="129"/>
    </location>
</feature>
<feature type="region of interest" description="Disordered" evidence="1">
    <location>
        <begin position="96"/>
        <end position="129"/>
    </location>
</feature>
<dbReference type="Pfam" id="PF06476">
    <property type="entry name" value="DUF1090"/>
    <property type="match status" value="1"/>
</dbReference>
<keyword evidence="2" id="KW-0732">Signal</keyword>
<feature type="chain" id="PRO_5017211743" description="DUF1090 domain-containing protein" evidence="2">
    <location>
        <begin position="20"/>
        <end position="129"/>
    </location>
</feature>
<dbReference type="STRING" id="425504.SAMN05216206_1121"/>
<keyword evidence="4" id="KW-1185">Reference proteome</keyword>
<organism evidence="3 4">
    <name type="scientific">Pseudomonas guineae</name>
    <dbReference type="NCBI Taxonomy" id="425504"/>
    <lineage>
        <taxon>Bacteria</taxon>
        <taxon>Pseudomonadati</taxon>
        <taxon>Pseudomonadota</taxon>
        <taxon>Gammaproteobacteria</taxon>
        <taxon>Pseudomonadales</taxon>
        <taxon>Pseudomonadaceae</taxon>
        <taxon>Pseudomonas</taxon>
    </lineage>
</organism>
<sequence>MHKPLLVSALLLTSALAYAAGSATQPLSGCAGKRHAISEQLEIAKSYGNSNQQAGLEKELKAVEEHCNDADLRAEREAKVVKAVEEVDEREMDLREALAEGNQNDISKRQHKLQESRTELQRARDELGQ</sequence>